<feature type="compositionally biased region" description="Basic residues" evidence="3">
    <location>
        <begin position="8"/>
        <end position="20"/>
    </location>
</feature>
<feature type="region of interest" description="Disordered" evidence="3">
    <location>
        <begin position="1"/>
        <end position="37"/>
    </location>
</feature>
<comment type="caution">
    <text evidence="5">The sequence shown here is derived from an EMBL/GenBank/DDBJ whole genome shotgun (WGS) entry which is preliminary data.</text>
</comment>
<organism evidence="5 6">
    <name type="scientific">Rhizopogon vesiculosus</name>
    <dbReference type="NCBI Taxonomy" id="180088"/>
    <lineage>
        <taxon>Eukaryota</taxon>
        <taxon>Fungi</taxon>
        <taxon>Dikarya</taxon>
        <taxon>Basidiomycota</taxon>
        <taxon>Agaricomycotina</taxon>
        <taxon>Agaricomycetes</taxon>
        <taxon>Agaricomycetidae</taxon>
        <taxon>Boletales</taxon>
        <taxon>Suillineae</taxon>
        <taxon>Rhizopogonaceae</taxon>
        <taxon>Rhizopogon</taxon>
    </lineage>
</organism>
<evidence type="ECO:0000313" key="5">
    <source>
        <dbReference type="EMBL" id="OJA11815.1"/>
    </source>
</evidence>
<dbReference type="InterPro" id="IPR009071">
    <property type="entry name" value="HMG_box_dom"/>
</dbReference>
<dbReference type="EMBL" id="LVVM01004917">
    <property type="protein sequence ID" value="OJA11815.1"/>
    <property type="molecule type" value="Genomic_DNA"/>
</dbReference>
<dbReference type="Pfam" id="PF00505">
    <property type="entry name" value="HMG_box"/>
    <property type="match status" value="1"/>
</dbReference>
<dbReference type="PANTHER" id="PTHR48112">
    <property type="entry name" value="HIGH MOBILITY GROUP PROTEIN DSP1"/>
    <property type="match status" value="1"/>
</dbReference>
<feature type="compositionally biased region" description="Basic and acidic residues" evidence="3">
    <location>
        <begin position="335"/>
        <end position="347"/>
    </location>
</feature>
<dbReference type="OrthoDB" id="3153997at2759"/>
<evidence type="ECO:0000313" key="6">
    <source>
        <dbReference type="Proteomes" id="UP000183567"/>
    </source>
</evidence>
<dbReference type="AlphaFoldDB" id="A0A1J8PTK2"/>
<dbReference type="GO" id="GO:0003677">
    <property type="term" value="F:DNA binding"/>
    <property type="evidence" value="ECO:0007669"/>
    <property type="project" value="UniProtKB-UniRule"/>
</dbReference>
<feature type="DNA-binding region" description="HMG box" evidence="2">
    <location>
        <begin position="282"/>
        <end position="350"/>
    </location>
</feature>
<accession>A0A1J8PTK2</accession>
<reference evidence="5 6" key="1">
    <citation type="submission" date="2016-03" db="EMBL/GenBank/DDBJ databases">
        <title>Comparative genomics of the ectomycorrhizal sister species Rhizopogon vinicolor and Rhizopogon vesiculosus (Basidiomycota: Boletales) reveals a divergence of the mating type B locus.</title>
        <authorList>
            <person name="Mujic A.B."/>
            <person name="Kuo A."/>
            <person name="Tritt A."/>
            <person name="Lipzen A."/>
            <person name="Chen C."/>
            <person name="Johnson J."/>
            <person name="Sharma A."/>
            <person name="Barry K."/>
            <person name="Grigoriev I.V."/>
            <person name="Spatafora J.W."/>
        </authorList>
    </citation>
    <scope>NUCLEOTIDE SEQUENCE [LARGE SCALE GENOMIC DNA]</scope>
    <source>
        <strain evidence="5 6">AM-OR11-056</strain>
    </source>
</reference>
<evidence type="ECO:0000256" key="2">
    <source>
        <dbReference type="PROSITE-ProRule" id="PRU00267"/>
    </source>
</evidence>
<feature type="compositionally biased region" description="Polar residues" evidence="3">
    <location>
        <begin position="21"/>
        <end position="30"/>
    </location>
</feature>
<protein>
    <recommendedName>
        <fullName evidence="4">HMG box domain-containing protein</fullName>
    </recommendedName>
</protein>
<dbReference type="SMART" id="SM00398">
    <property type="entry name" value="HMG"/>
    <property type="match status" value="1"/>
</dbReference>
<dbReference type="InterPro" id="IPR050342">
    <property type="entry name" value="HMGB"/>
</dbReference>
<feature type="region of interest" description="Disordered" evidence="3">
    <location>
        <begin position="335"/>
        <end position="372"/>
    </location>
</feature>
<dbReference type="InterPro" id="IPR036910">
    <property type="entry name" value="HMG_box_dom_sf"/>
</dbReference>
<keyword evidence="6" id="KW-1185">Reference proteome</keyword>
<sequence>MPGPCNSKKGKKVHVKKNKKCTTSVTQATTPLEPPPSVHELVPLSSDIDCPSDGLAHTRPPHIQDLHDDFLPSIHDPGNGPRVRDVRAFLSSFFAQPPSLDDPLCAEFSQKEVLQMLCTTLPKETAMILWYNKSRAASRICPSCRRLYRLGDILPDLTQDGEQHTNETRSPLLVREQEISGLCSPVCFILASFEYPTAIKTTWGRTADEIDDFTWDLLNGPGDGRGDKGLSLLLKMARLPDLGLGQLCLPDIDFDCSHLFWKRKAAEGKTAKAKPTKAKGGPKRALSAYMFFSQDWRERIKTENPDAGFGEVGKLLGAKWKELDEEDKQPYIELAAKDKARAEEEKTSMAAAAKSSAKEKSDGEEAADEEED</sequence>
<dbReference type="PANTHER" id="PTHR48112:SF22">
    <property type="entry name" value="MITOCHONDRIAL TRANSCRIPTION FACTOR A, ISOFORM B"/>
    <property type="match status" value="1"/>
</dbReference>
<keyword evidence="1 2" id="KW-0238">DNA-binding</keyword>
<dbReference type="GO" id="GO:0005634">
    <property type="term" value="C:nucleus"/>
    <property type="evidence" value="ECO:0007669"/>
    <property type="project" value="UniProtKB-UniRule"/>
</dbReference>
<dbReference type="CDD" id="cd01390">
    <property type="entry name" value="HMG-box_NHP6-like"/>
    <property type="match status" value="1"/>
</dbReference>
<proteinExistence type="predicted"/>
<evidence type="ECO:0000256" key="1">
    <source>
        <dbReference type="ARBA" id="ARBA00023125"/>
    </source>
</evidence>
<dbReference type="PRINTS" id="PR00886">
    <property type="entry name" value="HIGHMOBLTY12"/>
</dbReference>
<name>A0A1J8PTK2_9AGAM</name>
<dbReference type="STRING" id="180088.A0A1J8PTK2"/>
<keyword evidence="2" id="KW-0539">Nucleus</keyword>
<evidence type="ECO:0000256" key="3">
    <source>
        <dbReference type="SAM" id="MobiDB-lite"/>
    </source>
</evidence>
<dbReference type="Proteomes" id="UP000183567">
    <property type="component" value="Unassembled WGS sequence"/>
</dbReference>
<evidence type="ECO:0000259" key="4">
    <source>
        <dbReference type="PROSITE" id="PS50118"/>
    </source>
</evidence>
<feature type="domain" description="HMG box" evidence="4">
    <location>
        <begin position="282"/>
        <end position="350"/>
    </location>
</feature>
<dbReference type="Gene3D" id="1.10.30.10">
    <property type="entry name" value="High mobility group box domain"/>
    <property type="match status" value="1"/>
</dbReference>
<dbReference type="SUPFAM" id="SSF47095">
    <property type="entry name" value="HMG-box"/>
    <property type="match status" value="1"/>
</dbReference>
<gene>
    <name evidence="5" type="ORF">AZE42_09482</name>
</gene>
<dbReference type="PROSITE" id="PS50118">
    <property type="entry name" value="HMG_BOX_2"/>
    <property type="match status" value="1"/>
</dbReference>